<organism evidence="1 2">
    <name type="scientific">Humitalea rosea</name>
    <dbReference type="NCBI Taxonomy" id="990373"/>
    <lineage>
        <taxon>Bacteria</taxon>
        <taxon>Pseudomonadati</taxon>
        <taxon>Pseudomonadota</taxon>
        <taxon>Alphaproteobacteria</taxon>
        <taxon>Acetobacterales</taxon>
        <taxon>Roseomonadaceae</taxon>
        <taxon>Humitalea</taxon>
    </lineage>
</organism>
<proteinExistence type="predicted"/>
<accession>A0A2W7IY78</accession>
<keyword evidence="2" id="KW-1185">Reference proteome</keyword>
<protein>
    <submittedName>
        <fullName evidence="1">Uncharacterized protein DUF3553</fullName>
    </submittedName>
</protein>
<gene>
    <name evidence="1" type="ORF">C8P66_11588</name>
</gene>
<dbReference type="InterPro" id="IPR021938">
    <property type="entry name" value="DUF3553"/>
</dbReference>
<sequence length="53" mass="5829">MWVRHPSRPDWGIGQVQSVIGDRVTVNFENAGKVLINGAVIALQTLDEAPDTR</sequence>
<reference evidence="1 2" key="1">
    <citation type="submission" date="2018-06" db="EMBL/GenBank/DDBJ databases">
        <title>Genomic Encyclopedia of Archaeal and Bacterial Type Strains, Phase II (KMG-II): from individual species to whole genera.</title>
        <authorList>
            <person name="Goeker M."/>
        </authorList>
    </citation>
    <scope>NUCLEOTIDE SEQUENCE [LARGE SCALE GENOMIC DNA]</scope>
    <source>
        <strain evidence="1 2">DSM 24525</strain>
    </source>
</reference>
<dbReference type="AlphaFoldDB" id="A0A2W7IY78"/>
<dbReference type="Pfam" id="PF12073">
    <property type="entry name" value="DUF3553"/>
    <property type="match status" value="1"/>
</dbReference>
<name>A0A2W7IY78_9PROT</name>
<evidence type="ECO:0000313" key="1">
    <source>
        <dbReference type="EMBL" id="PZW43623.1"/>
    </source>
</evidence>
<dbReference type="EMBL" id="QKYU01000015">
    <property type="protein sequence ID" value="PZW43623.1"/>
    <property type="molecule type" value="Genomic_DNA"/>
</dbReference>
<dbReference type="Proteomes" id="UP000249688">
    <property type="component" value="Unassembled WGS sequence"/>
</dbReference>
<evidence type="ECO:0000313" key="2">
    <source>
        <dbReference type="Proteomes" id="UP000249688"/>
    </source>
</evidence>
<comment type="caution">
    <text evidence="1">The sequence shown here is derived from an EMBL/GenBank/DDBJ whole genome shotgun (WGS) entry which is preliminary data.</text>
</comment>